<sequence>MSNIQQESNQFKDKTVKLPSSKISNTSTKSTSKFRNVGDFLWNKFTNSRKNSSTINISKVNTDQLNTIKDVNSITDTTNSKSEKKHRRNLFNIFDSSTAKLKLTSGVHKKNVKNKTSNKNKIPRLEPEVVLVPEPQKENLIQIENKLDVSNVPELDTIKVNLIDNSILKSKISAASRRNTRHRPTTTTTSKPPESNLNNSFSNIKTSLSKMSTGSLAQKMDIIDESPTDVDYEKINDKDLLKNSQTSIVMSSSSSSSSSSSAKKSSHSINIESDSLEMSVQNKSQNNEILKNDSSLDEQNKIAIYDNNITECSTYDDENNENDFDLFKPLPKELKSKSYDKIDVYESTKANLDTNNNHLKDQNTNEININNNPKNYNYIKNNRYSYFDNTKMDKIDFSNVVLRPLTHSRSLKLSQKANENCEKIQSSKTGEDLSDKKLIDTDFKYTIGNFSNSYKIPNSKKRESIVPTNANQEPVWKELAFKKHNAWSKKNFDSVNTSPNERSNQDKLDQNYDQSPFESKVKSIIRDLQKV</sequence>
<feature type="compositionally biased region" description="Low complexity" evidence="1">
    <location>
        <begin position="251"/>
        <end position="263"/>
    </location>
</feature>
<feature type="compositionally biased region" description="Polar residues" evidence="1">
    <location>
        <begin position="269"/>
        <end position="281"/>
    </location>
</feature>
<feature type="region of interest" description="Disordered" evidence="1">
    <location>
        <begin position="246"/>
        <end position="281"/>
    </location>
</feature>
<dbReference type="Proteomes" id="UP000663879">
    <property type="component" value="Unassembled WGS sequence"/>
</dbReference>
<feature type="region of interest" description="Disordered" evidence="1">
    <location>
        <begin position="1"/>
        <end position="30"/>
    </location>
</feature>
<evidence type="ECO:0000313" key="3">
    <source>
        <dbReference type="Proteomes" id="UP000663879"/>
    </source>
</evidence>
<feature type="compositionally biased region" description="Low complexity" evidence="1">
    <location>
        <begin position="20"/>
        <end position="30"/>
    </location>
</feature>
<protein>
    <submittedName>
        <fullName evidence="2">Uncharacterized protein</fullName>
    </submittedName>
</protein>
<reference evidence="2" key="1">
    <citation type="submission" date="2021-02" db="EMBL/GenBank/DDBJ databases">
        <authorList>
            <person name="Nowell W R."/>
        </authorList>
    </citation>
    <scope>NUCLEOTIDE SEQUENCE</scope>
    <source>
        <strain evidence="2">Ploen Becks lab</strain>
    </source>
</reference>
<comment type="caution">
    <text evidence="2">The sequence shown here is derived from an EMBL/GenBank/DDBJ whole genome shotgun (WGS) entry which is preliminary data.</text>
</comment>
<dbReference type="AlphaFoldDB" id="A0A813TBJ3"/>
<feature type="compositionally biased region" description="Polar residues" evidence="1">
    <location>
        <begin position="493"/>
        <end position="502"/>
    </location>
</feature>
<feature type="region of interest" description="Disordered" evidence="1">
    <location>
        <begin position="490"/>
        <end position="515"/>
    </location>
</feature>
<name>A0A813TBJ3_9BILA</name>
<accession>A0A813TBJ3</accession>
<keyword evidence="3" id="KW-1185">Reference proteome</keyword>
<proteinExistence type="predicted"/>
<gene>
    <name evidence="2" type="ORF">OXX778_LOCUS6886</name>
</gene>
<feature type="compositionally biased region" description="Polar residues" evidence="1">
    <location>
        <begin position="190"/>
        <end position="202"/>
    </location>
</feature>
<organism evidence="2 3">
    <name type="scientific">Brachionus calyciflorus</name>
    <dbReference type="NCBI Taxonomy" id="104777"/>
    <lineage>
        <taxon>Eukaryota</taxon>
        <taxon>Metazoa</taxon>
        <taxon>Spiralia</taxon>
        <taxon>Gnathifera</taxon>
        <taxon>Rotifera</taxon>
        <taxon>Eurotatoria</taxon>
        <taxon>Monogononta</taxon>
        <taxon>Pseudotrocha</taxon>
        <taxon>Ploima</taxon>
        <taxon>Brachionidae</taxon>
        <taxon>Brachionus</taxon>
    </lineage>
</organism>
<dbReference type="EMBL" id="CAJNOC010000846">
    <property type="protein sequence ID" value="CAF0809218.1"/>
    <property type="molecule type" value="Genomic_DNA"/>
</dbReference>
<evidence type="ECO:0000313" key="2">
    <source>
        <dbReference type="EMBL" id="CAF0809218.1"/>
    </source>
</evidence>
<dbReference type="OrthoDB" id="10579687at2759"/>
<evidence type="ECO:0000256" key="1">
    <source>
        <dbReference type="SAM" id="MobiDB-lite"/>
    </source>
</evidence>
<feature type="region of interest" description="Disordered" evidence="1">
    <location>
        <begin position="174"/>
        <end position="202"/>
    </location>
</feature>